<feature type="region of interest" description="Disordered" evidence="1">
    <location>
        <begin position="306"/>
        <end position="355"/>
    </location>
</feature>
<organism evidence="2 3">
    <name type="scientific">Sistotremastrum suecicum HHB10207 ss-3</name>
    <dbReference type="NCBI Taxonomy" id="1314776"/>
    <lineage>
        <taxon>Eukaryota</taxon>
        <taxon>Fungi</taxon>
        <taxon>Dikarya</taxon>
        <taxon>Basidiomycota</taxon>
        <taxon>Agaricomycotina</taxon>
        <taxon>Agaricomycetes</taxon>
        <taxon>Sistotremastrales</taxon>
        <taxon>Sistotremastraceae</taxon>
        <taxon>Sistotremastrum</taxon>
    </lineage>
</organism>
<sequence length="583" mass="64057">MSAVLGGFEGTSRYGSFVLSRGAPAAHTSPSTTRVISLETPVSRVRSPAALSANTAVAIPPPAATIEPTHAPTMPSTAVFESLPIVLPQIPRPIPVKPVTATVSPAFFEHDLRSDVLNLESYSEEDIQSILEDLLMLQKAGSINFSERKPKHFEVEWPSGPHETIGNCVQSSLFGNCQAASRDFNPALPSGVAPLGSISVNFLGGKTLQPDGGLLGWIEDQTVDPSPCLFIEVAVTQTYSEVIIKCAQLLAKREGQRSPNLVIVVKTDLDGKEGRCTHAWVEMWGVWTSEPVEDFVDVETWSRRVRLPKSEKEAEESEALAKAKKAKAKKAKAKKTKKTGKPGPSAKDDKREWVHVSHKAMVNKLVFRKNQPDTPPSPPPPPSPEQDADSTTEWDYDVGSKGLAVKERRQGTYETVRFYYEEEEKAGAESKKVGAENKEAVAEDEAADAEDEAADAEDEAADAEDEEPAKRKFWEVKLVLLESRQFIEHGQKLTGPTHELDICCGDAMGWYRLDSSPPGYKKNAWEEAMSTRWTYLSTEDLYKALLSGVITDKHIALGKRKMAEHLTTPKTELQRPPKVPRKA</sequence>
<evidence type="ECO:0000313" key="3">
    <source>
        <dbReference type="Proteomes" id="UP000076798"/>
    </source>
</evidence>
<feature type="compositionally biased region" description="Pro residues" evidence="1">
    <location>
        <begin position="373"/>
        <end position="384"/>
    </location>
</feature>
<feature type="compositionally biased region" description="Basic and acidic residues" evidence="1">
    <location>
        <begin position="425"/>
        <end position="441"/>
    </location>
</feature>
<protein>
    <submittedName>
        <fullName evidence="2">Uncharacterized protein</fullName>
    </submittedName>
</protein>
<evidence type="ECO:0000256" key="1">
    <source>
        <dbReference type="SAM" id="MobiDB-lite"/>
    </source>
</evidence>
<dbReference type="AlphaFoldDB" id="A0A165YE01"/>
<accession>A0A165YE01</accession>
<feature type="region of interest" description="Disordered" evidence="1">
    <location>
        <begin position="424"/>
        <end position="468"/>
    </location>
</feature>
<dbReference type="EMBL" id="KV428263">
    <property type="protein sequence ID" value="KZT33145.1"/>
    <property type="molecule type" value="Genomic_DNA"/>
</dbReference>
<dbReference type="Proteomes" id="UP000076798">
    <property type="component" value="Unassembled WGS sequence"/>
</dbReference>
<feature type="compositionally biased region" description="Basic residues" evidence="1">
    <location>
        <begin position="322"/>
        <end position="340"/>
    </location>
</feature>
<gene>
    <name evidence="2" type="ORF">SISSUDRAFT_1066376</name>
</gene>
<feature type="compositionally biased region" description="Acidic residues" evidence="1">
    <location>
        <begin position="442"/>
        <end position="467"/>
    </location>
</feature>
<feature type="compositionally biased region" description="Basic and acidic residues" evidence="1">
    <location>
        <begin position="346"/>
        <end position="355"/>
    </location>
</feature>
<keyword evidence="3" id="KW-1185">Reference proteome</keyword>
<evidence type="ECO:0000313" key="2">
    <source>
        <dbReference type="EMBL" id="KZT33145.1"/>
    </source>
</evidence>
<name>A0A165YE01_9AGAM</name>
<feature type="region of interest" description="Disordered" evidence="1">
    <location>
        <begin position="369"/>
        <end position="394"/>
    </location>
</feature>
<reference evidence="2 3" key="1">
    <citation type="journal article" date="2016" name="Mol. Biol. Evol.">
        <title>Comparative Genomics of Early-Diverging Mushroom-Forming Fungi Provides Insights into the Origins of Lignocellulose Decay Capabilities.</title>
        <authorList>
            <person name="Nagy L.G."/>
            <person name="Riley R."/>
            <person name="Tritt A."/>
            <person name="Adam C."/>
            <person name="Daum C."/>
            <person name="Floudas D."/>
            <person name="Sun H."/>
            <person name="Yadav J.S."/>
            <person name="Pangilinan J."/>
            <person name="Larsson K.H."/>
            <person name="Matsuura K."/>
            <person name="Barry K."/>
            <person name="Labutti K."/>
            <person name="Kuo R."/>
            <person name="Ohm R.A."/>
            <person name="Bhattacharya S.S."/>
            <person name="Shirouzu T."/>
            <person name="Yoshinaga Y."/>
            <person name="Martin F.M."/>
            <person name="Grigoriev I.V."/>
            <person name="Hibbett D.S."/>
        </authorList>
    </citation>
    <scope>NUCLEOTIDE SEQUENCE [LARGE SCALE GENOMIC DNA]</scope>
    <source>
        <strain evidence="2 3">HHB10207 ss-3</strain>
    </source>
</reference>
<proteinExistence type="predicted"/>